<reference evidence="1" key="1">
    <citation type="submission" date="2021-06" db="EMBL/GenBank/DDBJ databases">
        <authorList>
            <person name="Kallberg Y."/>
            <person name="Tangrot J."/>
            <person name="Rosling A."/>
        </authorList>
    </citation>
    <scope>NUCLEOTIDE SEQUENCE</scope>
    <source>
        <strain evidence="1">CL356</strain>
    </source>
</reference>
<gene>
    <name evidence="1" type="ORF">ACOLOM_LOCUS12119</name>
</gene>
<accession>A0ACA9QAH7</accession>
<proteinExistence type="predicted"/>
<organism evidence="1 2">
    <name type="scientific">Acaulospora colombiana</name>
    <dbReference type="NCBI Taxonomy" id="27376"/>
    <lineage>
        <taxon>Eukaryota</taxon>
        <taxon>Fungi</taxon>
        <taxon>Fungi incertae sedis</taxon>
        <taxon>Mucoromycota</taxon>
        <taxon>Glomeromycotina</taxon>
        <taxon>Glomeromycetes</taxon>
        <taxon>Diversisporales</taxon>
        <taxon>Acaulosporaceae</taxon>
        <taxon>Acaulospora</taxon>
    </lineage>
</organism>
<comment type="caution">
    <text evidence="1">The sequence shown here is derived from an EMBL/GenBank/DDBJ whole genome shotgun (WGS) entry which is preliminary data.</text>
</comment>
<keyword evidence="2" id="KW-1185">Reference proteome</keyword>
<feature type="non-terminal residue" evidence="1">
    <location>
        <position position="1"/>
    </location>
</feature>
<feature type="non-terminal residue" evidence="1">
    <location>
        <position position="305"/>
    </location>
</feature>
<evidence type="ECO:0000313" key="1">
    <source>
        <dbReference type="EMBL" id="CAG8739903.1"/>
    </source>
</evidence>
<sequence length="305" mass="33893">FLPPPSFKELKVTSDYIWKSVDAHLRVQEDVDSPHLPSQEQSTNQDHENHEEGSFNTFSQPSFAVDAPKKSQPLTQASEQFSGLYANDIFMDFEEDNDTMKGVERADSEPLDSSQSTASQPNQNQPTILSENPLVLPSQASSEEPSISLDESISFNSVSELSDTSIHRMPTFRIPLHRATALKSMLQGRAPRNADSRKVCTLVGVIDIDGPDMVRIKKGKDAGKEVGLLKIIMADADGSIVRLTIWRSLAQTWDIQYNIESDGSLTCTGSDTLKSKMTVCYRLLPVTREDRKLRPDLRLAELDPG</sequence>
<evidence type="ECO:0000313" key="2">
    <source>
        <dbReference type="Proteomes" id="UP000789525"/>
    </source>
</evidence>
<protein>
    <submittedName>
        <fullName evidence="1">6415_t:CDS:1</fullName>
    </submittedName>
</protein>
<name>A0ACA9QAH7_9GLOM</name>
<dbReference type="Proteomes" id="UP000789525">
    <property type="component" value="Unassembled WGS sequence"/>
</dbReference>
<dbReference type="EMBL" id="CAJVPT010047335">
    <property type="protein sequence ID" value="CAG8739903.1"/>
    <property type="molecule type" value="Genomic_DNA"/>
</dbReference>